<feature type="transmembrane region" description="Helical" evidence="1">
    <location>
        <begin position="37"/>
        <end position="58"/>
    </location>
</feature>
<protein>
    <submittedName>
        <fullName evidence="2">Uncharacterized protein</fullName>
    </submittedName>
</protein>
<evidence type="ECO:0000256" key="1">
    <source>
        <dbReference type="SAM" id="Phobius"/>
    </source>
</evidence>
<keyword evidence="1" id="KW-1133">Transmembrane helix</keyword>
<reference evidence="2 3" key="1">
    <citation type="submission" date="2018-01" db="EMBL/GenBank/DDBJ databases">
        <title>Draft genome sequence of Jishengella endophytica.</title>
        <authorList>
            <person name="Sahin N."/>
            <person name="Ay H."/>
            <person name="Saygin H."/>
        </authorList>
    </citation>
    <scope>NUCLEOTIDE SEQUENCE [LARGE SCALE GENOMIC DNA]</scope>
    <source>
        <strain evidence="2 3">DSM 45430</strain>
    </source>
</reference>
<gene>
    <name evidence="2" type="ORF">C1I93_26590</name>
</gene>
<feature type="transmembrane region" description="Helical" evidence="1">
    <location>
        <begin position="70"/>
        <end position="89"/>
    </location>
</feature>
<proteinExistence type="predicted"/>
<comment type="caution">
    <text evidence="2">The sequence shown here is derived from an EMBL/GenBank/DDBJ whole genome shotgun (WGS) entry which is preliminary data.</text>
</comment>
<keyword evidence="3" id="KW-1185">Reference proteome</keyword>
<keyword evidence="1" id="KW-0812">Transmembrane</keyword>
<evidence type="ECO:0000313" key="3">
    <source>
        <dbReference type="Proteomes" id="UP000248627"/>
    </source>
</evidence>
<organism evidence="2 3">
    <name type="scientific">Micromonospora endophytica</name>
    <dbReference type="NCBI Taxonomy" id="515350"/>
    <lineage>
        <taxon>Bacteria</taxon>
        <taxon>Bacillati</taxon>
        <taxon>Actinomycetota</taxon>
        <taxon>Actinomycetes</taxon>
        <taxon>Micromonosporales</taxon>
        <taxon>Micromonosporaceae</taxon>
        <taxon>Micromonospora</taxon>
    </lineage>
</organism>
<keyword evidence="1" id="KW-0472">Membrane</keyword>
<name>A0A2W2BPA3_9ACTN</name>
<dbReference type="Proteomes" id="UP000248627">
    <property type="component" value="Unassembled WGS sequence"/>
</dbReference>
<sequence>APPSPSAPAPASASVSAPRPRRLWLLVLAGYLGVNMLSGWIGVAVAVVVIGALAVALVRWSGRTGWGQEHVLAGVAGPLVGAAVLAYLVPPYAPASPGEALVSDVLVSVIVVALLTGAYARLRRQP</sequence>
<evidence type="ECO:0000313" key="2">
    <source>
        <dbReference type="EMBL" id="PZF87200.1"/>
    </source>
</evidence>
<dbReference type="AlphaFoldDB" id="A0A2W2BPA3"/>
<dbReference type="EMBL" id="POTX01000277">
    <property type="protein sequence ID" value="PZF87200.1"/>
    <property type="molecule type" value="Genomic_DNA"/>
</dbReference>
<feature type="transmembrane region" description="Helical" evidence="1">
    <location>
        <begin position="101"/>
        <end position="120"/>
    </location>
</feature>
<feature type="non-terminal residue" evidence="2">
    <location>
        <position position="1"/>
    </location>
</feature>
<accession>A0A2W2BPA3</accession>